<keyword evidence="2 4" id="KW-0863">Zinc-finger</keyword>
<dbReference type="Proteomes" id="UP000289738">
    <property type="component" value="Chromosome B02"/>
</dbReference>
<dbReference type="SMART" id="SM00575">
    <property type="entry name" value="ZnF_PMZ"/>
    <property type="match status" value="1"/>
</dbReference>
<dbReference type="Pfam" id="PF03101">
    <property type="entry name" value="FAR1"/>
    <property type="match status" value="1"/>
</dbReference>
<evidence type="ECO:0000256" key="3">
    <source>
        <dbReference type="ARBA" id="ARBA00022833"/>
    </source>
</evidence>
<evidence type="ECO:0000313" key="6">
    <source>
        <dbReference type="EMBL" id="RYR25180.1"/>
    </source>
</evidence>
<keyword evidence="7" id="KW-1185">Reference proteome</keyword>
<dbReference type="PROSITE" id="PS50966">
    <property type="entry name" value="ZF_SWIM"/>
    <property type="match status" value="1"/>
</dbReference>
<dbReference type="InterPro" id="IPR007527">
    <property type="entry name" value="Znf_SWIM"/>
</dbReference>
<evidence type="ECO:0000313" key="7">
    <source>
        <dbReference type="Proteomes" id="UP000289738"/>
    </source>
</evidence>
<dbReference type="Pfam" id="PF04434">
    <property type="entry name" value="SWIM"/>
    <property type="match status" value="1"/>
</dbReference>
<dbReference type="InterPro" id="IPR004330">
    <property type="entry name" value="FAR1_DNA_bnd_dom"/>
</dbReference>
<name>A0A445AFH9_ARAHY</name>
<dbReference type="PANTHER" id="PTHR47718:SF13">
    <property type="entry name" value="OS09G0290500 PROTEIN"/>
    <property type="match status" value="1"/>
</dbReference>
<keyword evidence="1" id="KW-0479">Metal-binding</keyword>
<protein>
    <recommendedName>
        <fullName evidence="5">SWIM-type domain-containing protein</fullName>
    </recommendedName>
</protein>
<comment type="caution">
    <text evidence="6">The sequence shown here is derived from an EMBL/GenBank/DDBJ whole genome shotgun (WGS) entry which is preliminary data.</text>
</comment>
<dbReference type="GO" id="GO:0008270">
    <property type="term" value="F:zinc ion binding"/>
    <property type="evidence" value="ECO:0007669"/>
    <property type="project" value="UniProtKB-KW"/>
</dbReference>
<dbReference type="PANTHER" id="PTHR47718">
    <property type="entry name" value="OS01G0519700 PROTEIN"/>
    <property type="match status" value="1"/>
</dbReference>
<sequence length="666" mass="76071">MSYLKTSNSLNACSAQACMEGESVMNHSDGSLCAKEERSDAYGPGSNKFEDGGLGVDSKSREYFGDNFYDNWEERAVDGIAKLGCINFKEITAEIMMCHFSDRSVAFLFYSLYAKMNGFAVRKNKIQRNVKNEVTQQEFVCFRQGSRDIGFVNDGLRQKREAKAETRCGCEAKMRVHVHLESGRWIISYFQEVYNHKFLEDRLTCMLSGHRKMDAVIVEQMNMMLKVDIKMPQIYSSFVHTGEGFQNVPFLKRDMYNQIGKQRRLIGGDAIRNMWVTAHIHGYFFGGFHTTSRCEGLHSMLGKFIHARHNLRNFFKQFMRCISQRRSGKAHSDLLSVVGDSPLHDLEMSASNKLTKEIFFLFSPMLFRTCTLKVQTHTLSQTCDIYTLSSNIFKCSCLRMESLGILCDHIVAVLIHVELSDIPDSLSKNARSKVRAFVEKALFCWDSTITLDAELKCREMCVLQYGDEAEFVDMMDKVCCEISRLKEKKDCGDLGDRNKVRKASTLEGCVRDPQMARHPKWQRKDANHTLVKGVKRCNICHHIGHNRLSCQLNPNSRRNTQEGASYFGTEGEDETGMIGDSSEECMANGMYYFRWRGMVQQSLDWPRTITQREKYHIHTSTESAYISFEWKDNMLHEFPPASCDGAIVASSLAPVSAVGRSNRDIP</sequence>
<evidence type="ECO:0000256" key="2">
    <source>
        <dbReference type="ARBA" id="ARBA00022771"/>
    </source>
</evidence>
<proteinExistence type="predicted"/>
<accession>A0A445AFH9</accession>
<feature type="domain" description="SWIM-type" evidence="5">
    <location>
        <begin position="386"/>
        <end position="418"/>
    </location>
</feature>
<evidence type="ECO:0000256" key="1">
    <source>
        <dbReference type="ARBA" id="ARBA00022723"/>
    </source>
</evidence>
<reference evidence="6 7" key="1">
    <citation type="submission" date="2019-01" db="EMBL/GenBank/DDBJ databases">
        <title>Sequencing of cultivated peanut Arachis hypogaea provides insights into genome evolution and oil improvement.</title>
        <authorList>
            <person name="Chen X."/>
        </authorList>
    </citation>
    <scope>NUCLEOTIDE SEQUENCE [LARGE SCALE GENOMIC DNA]</scope>
    <source>
        <strain evidence="7">cv. Fuhuasheng</strain>
        <tissue evidence="6">Leaves</tissue>
    </source>
</reference>
<dbReference type="EMBL" id="SDMP01000012">
    <property type="protein sequence ID" value="RYR25180.1"/>
    <property type="molecule type" value="Genomic_DNA"/>
</dbReference>
<dbReference type="AlphaFoldDB" id="A0A445AFH9"/>
<evidence type="ECO:0000259" key="5">
    <source>
        <dbReference type="PROSITE" id="PS50966"/>
    </source>
</evidence>
<keyword evidence="3" id="KW-0862">Zinc</keyword>
<dbReference type="PROSITE" id="PS51257">
    <property type="entry name" value="PROKAR_LIPOPROTEIN"/>
    <property type="match status" value="1"/>
</dbReference>
<evidence type="ECO:0000256" key="4">
    <source>
        <dbReference type="PROSITE-ProRule" id="PRU00325"/>
    </source>
</evidence>
<gene>
    <name evidence="6" type="ORF">Ahy_B02g058831</name>
</gene>
<dbReference type="InterPro" id="IPR006564">
    <property type="entry name" value="Znf_PMZ"/>
</dbReference>
<organism evidence="6 7">
    <name type="scientific">Arachis hypogaea</name>
    <name type="common">Peanut</name>
    <dbReference type="NCBI Taxonomy" id="3818"/>
    <lineage>
        <taxon>Eukaryota</taxon>
        <taxon>Viridiplantae</taxon>
        <taxon>Streptophyta</taxon>
        <taxon>Embryophyta</taxon>
        <taxon>Tracheophyta</taxon>
        <taxon>Spermatophyta</taxon>
        <taxon>Magnoliopsida</taxon>
        <taxon>eudicotyledons</taxon>
        <taxon>Gunneridae</taxon>
        <taxon>Pentapetalae</taxon>
        <taxon>rosids</taxon>
        <taxon>fabids</taxon>
        <taxon>Fabales</taxon>
        <taxon>Fabaceae</taxon>
        <taxon>Papilionoideae</taxon>
        <taxon>50 kb inversion clade</taxon>
        <taxon>dalbergioids sensu lato</taxon>
        <taxon>Dalbergieae</taxon>
        <taxon>Pterocarpus clade</taxon>
        <taxon>Arachis</taxon>
    </lineage>
</organism>